<evidence type="ECO:0008006" key="4">
    <source>
        <dbReference type="Google" id="ProtNLM"/>
    </source>
</evidence>
<evidence type="ECO:0000313" key="2">
    <source>
        <dbReference type="EMBL" id="NBH60598.1"/>
    </source>
</evidence>
<evidence type="ECO:0000313" key="3">
    <source>
        <dbReference type="Proteomes" id="UP000446866"/>
    </source>
</evidence>
<dbReference type="AlphaFoldDB" id="A0A845QKH4"/>
<accession>A0A845QKH4</accession>
<dbReference type="Gene3D" id="3.40.390.10">
    <property type="entry name" value="Collagenase (Catalytic Domain)"/>
    <property type="match status" value="1"/>
</dbReference>
<organism evidence="2 3">
    <name type="scientific">Anaerotruncus colihominis</name>
    <dbReference type="NCBI Taxonomy" id="169435"/>
    <lineage>
        <taxon>Bacteria</taxon>
        <taxon>Bacillati</taxon>
        <taxon>Bacillota</taxon>
        <taxon>Clostridia</taxon>
        <taxon>Eubacteriales</taxon>
        <taxon>Oscillospiraceae</taxon>
        <taxon>Anaerotruncus</taxon>
    </lineage>
</organism>
<gene>
    <name evidence="2" type="ORF">D0435_02785</name>
</gene>
<comment type="caution">
    <text evidence="2">The sequence shown here is derived from an EMBL/GenBank/DDBJ whole genome shotgun (WGS) entry which is preliminary data.</text>
</comment>
<feature type="signal peptide" evidence="1">
    <location>
        <begin position="1"/>
        <end position="25"/>
    </location>
</feature>
<reference evidence="2 3" key="1">
    <citation type="submission" date="2018-08" db="EMBL/GenBank/DDBJ databases">
        <title>Murine metabolic-syndrome-specific gut microbial biobank.</title>
        <authorList>
            <person name="Liu C."/>
        </authorList>
    </citation>
    <scope>NUCLEOTIDE SEQUENCE [LARGE SCALE GENOMIC DNA]</scope>
    <source>
        <strain evidence="2 3">28</strain>
    </source>
</reference>
<dbReference type="Proteomes" id="UP000446866">
    <property type="component" value="Unassembled WGS sequence"/>
</dbReference>
<protein>
    <recommendedName>
        <fullName evidence="4">SH3 domain-containing protein</fullName>
    </recommendedName>
</protein>
<dbReference type="InterPro" id="IPR024079">
    <property type="entry name" value="MetalloPept_cat_dom_sf"/>
</dbReference>
<evidence type="ECO:0000256" key="1">
    <source>
        <dbReference type="SAM" id="SignalP"/>
    </source>
</evidence>
<sequence length="349" mass="39695">MKRKIILLLCFLLVLNLCCASITFAGTSEKTMYAKQQTWIYSNGYQTAKYAVCPVGKNQQVKVGKKVYATMPGGKKDYYYQTSYFGKTFYIPAAKLTTKKPKEAYTMTYSFKALEVTSKLYLYASPSLSSAKERTDEVSIYTIGETKNWYVAFVSGKLGYISKKSSAVKKVKKTTYVPLHISSKEFFAAKQKQIRNRFYVQYALLPSYMRDGLVKRDAEIYIQQTLKEPFETNGNGGYTTSAVAKATIYVKENSSSYNLEYTLHHEIGHALSRHLWPGQSINELEYLIQENKKLQLGAYYASNAAEWLAECIDILIKDPKMLQNKAPMTYQLLVEEVFNTNESPLRAAA</sequence>
<keyword evidence="1" id="KW-0732">Signal</keyword>
<dbReference type="SUPFAM" id="SSF55486">
    <property type="entry name" value="Metalloproteases ('zincins'), catalytic domain"/>
    <property type="match status" value="1"/>
</dbReference>
<name>A0A845QKH4_9FIRM</name>
<dbReference type="RefSeq" id="WP_160200897.1">
    <property type="nucleotide sequence ID" value="NZ_QXWK01000003.1"/>
</dbReference>
<proteinExistence type="predicted"/>
<dbReference type="GO" id="GO:0008237">
    <property type="term" value="F:metallopeptidase activity"/>
    <property type="evidence" value="ECO:0007669"/>
    <property type="project" value="InterPro"/>
</dbReference>
<feature type="chain" id="PRO_5032391335" description="SH3 domain-containing protein" evidence="1">
    <location>
        <begin position="26"/>
        <end position="349"/>
    </location>
</feature>
<dbReference type="EMBL" id="QXWK01000003">
    <property type="protein sequence ID" value="NBH60598.1"/>
    <property type="molecule type" value="Genomic_DNA"/>
</dbReference>
<keyword evidence="3" id="KW-1185">Reference proteome</keyword>